<evidence type="ECO:0000256" key="1">
    <source>
        <dbReference type="ARBA" id="ARBA00034772"/>
    </source>
</evidence>
<dbReference type="InterPro" id="IPR008948">
    <property type="entry name" value="L-Aspartase-like"/>
</dbReference>
<dbReference type="InterPro" id="IPR000362">
    <property type="entry name" value="Fumarate_lyase_fam"/>
</dbReference>
<dbReference type="InterPro" id="IPR022761">
    <property type="entry name" value="Fumarate_lyase_N"/>
</dbReference>
<comment type="similarity">
    <text evidence="1">Belongs to the class-II fumarase/aspartase family.</text>
</comment>
<dbReference type="PROSITE" id="PS00163">
    <property type="entry name" value="FUMARATE_LYASES"/>
    <property type="match status" value="1"/>
</dbReference>
<dbReference type="PRINTS" id="PR00145">
    <property type="entry name" value="ARGSUCLYASE"/>
</dbReference>
<reference evidence="3 5" key="1">
    <citation type="submission" date="2015-09" db="EMBL/GenBank/DDBJ databases">
        <title>Identification and resolution of microdiversity through metagenomic sequencing of parallel consortia.</title>
        <authorList>
            <person name="Nelson W.C."/>
            <person name="Romine M.F."/>
            <person name="Lindemann S.R."/>
        </authorList>
    </citation>
    <scope>NUCLEOTIDE SEQUENCE [LARGE SCALE GENOMIC DNA]</scope>
    <source>
        <strain evidence="3">HL-109</strain>
    </source>
</reference>
<dbReference type="PANTHER" id="PTHR43172:SF2">
    <property type="entry name" value="ADENYLOSUCCINATE LYASE C-TERMINAL DOMAIN-CONTAINING PROTEIN"/>
    <property type="match status" value="1"/>
</dbReference>
<dbReference type="GO" id="GO:0016829">
    <property type="term" value="F:lyase activity"/>
    <property type="evidence" value="ECO:0007669"/>
    <property type="project" value="UniProtKB-ARBA"/>
</dbReference>
<accession>A0A0P8A3Z4</accession>
<dbReference type="AlphaFoldDB" id="A0A0P8A3Z4"/>
<dbReference type="Gene3D" id="1.20.200.10">
    <property type="entry name" value="Fumarase/aspartase (Central domain)"/>
    <property type="match status" value="1"/>
</dbReference>
<dbReference type="Gene3D" id="1.10.40.30">
    <property type="entry name" value="Fumarase/aspartase (C-terminal domain)"/>
    <property type="match status" value="1"/>
</dbReference>
<evidence type="ECO:0000313" key="5">
    <source>
        <dbReference type="Proteomes" id="UP000050497"/>
    </source>
</evidence>
<feature type="domain" description="Fumarate lyase N-terminal" evidence="2">
    <location>
        <begin position="24"/>
        <end position="309"/>
    </location>
</feature>
<gene>
    <name evidence="3" type="primary">pcaB</name>
    <name evidence="4" type="ORF">GA0071312_0578</name>
    <name evidence="3" type="ORF">HLUCCO17_03510</name>
</gene>
<dbReference type="STRING" id="1653334.GA0071312_0578"/>
<dbReference type="PANTHER" id="PTHR43172">
    <property type="entry name" value="ADENYLOSUCCINATE LYASE"/>
    <property type="match status" value="1"/>
</dbReference>
<organism evidence="3 5">
    <name type="scientific">Saliniramus fredricksonii</name>
    <dbReference type="NCBI Taxonomy" id="1653334"/>
    <lineage>
        <taxon>Bacteria</taxon>
        <taxon>Pseudomonadati</taxon>
        <taxon>Pseudomonadota</taxon>
        <taxon>Alphaproteobacteria</taxon>
        <taxon>Hyphomicrobiales</taxon>
        <taxon>Salinarimonadaceae</taxon>
        <taxon>Saliniramus</taxon>
    </lineage>
</organism>
<evidence type="ECO:0000313" key="4">
    <source>
        <dbReference type="EMBL" id="SCC78940.1"/>
    </source>
</evidence>
<evidence type="ECO:0000313" key="3">
    <source>
        <dbReference type="EMBL" id="KPQ12246.1"/>
    </source>
</evidence>
<keyword evidence="6" id="KW-1185">Reference proteome</keyword>
<dbReference type="EMBL" id="LJSX01000003">
    <property type="protein sequence ID" value="KPQ12246.1"/>
    <property type="molecule type" value="Genomic_DNA"/>
</dbReference>
<dbReference type="PRINTS" id="PR00149">
    <property type="entry name" value="FUMRATELYASE"/>
</dbReference>
<comment type="caution">
    <text evidence="3">The sequence shown here is derived from an EMBL/GenBank/DDBJ whole genome shotgun (WGS) entry which is preliminary data.</text>
</comment>
<name>A0A0P8A3Z4_9HYPH</name>
<keyword evidence="3" id="KW-0413">Isomerase</keyword>
<dbReference type="EMBL" id="FMBM01000001">
    <property type="protein sequence ID" value="SCC78940.1"/>
    <property type="molecule type" value="Genomic_DNA"/>
</dbReference>
<protein>
    <submittedName>
        <fullName evidence="3 4">3-carboxy-cis,cis-muconate cycloisomerase</fullName>
    </submittedName>
</protein>
<dbReference type="GO" id="GO:0016853">
    <property type="term" value="F:isomerase activity"/>
    <property type="evidence" value="ECO:0007669"/>
    <property type="project" value="UniProtKB-KW"/>
</dbReference>
<proteinExistence type="inferred from homology"/>
<sequence>MGHDRRMSFSPLDSALTGPLFVSPAMRAVFGDEARLAAMLAFETALARAQAEAGIADVALPDALSAITPADFDMTSLGVETALAGVPVIPFVRQLREMLPPPLASDLHKGATTQDVLDTALVIQIRDALKVLAPDLKALVEALHLRAQEHAHSLCAGRTYGQHAAPVSFGFKLAIWLAGICDALDALDAARPQALRLSLAGPVGTLAGMGGPDQAFAIRARMAESLGLTDTPLPWHARRGGLARLADALRQLLSALAHMAGDLAHLASTEVGEIAEPHQPGRGGSSAMPHKRNPVSCTVILAASHQARGLADAFDEAAIGAHERPAGAWHGEWHVLPTLLGLASGALREARVLAERMEIDVTRMRANLDATRGLLFADAASALLARDMGTAEAKAAVTRAADRVRAERIDLIDALSAETGRDRATLAPAFSPEPAIAAAAAHIPLLEAPVARARAQIDRLG</sequence>
<dbReference type="SUPFAM" id="SSF48557">
    <property type="entry name" value="L-aspartase-like"/>
    <property type="match status" value="1"/>
</dbReference>
<dbReference type="Pfam" id="PF00206">
    <property type="entry name" value="Lyase_1"/>
    <property type="match status" value="1"/>
</dbReference>
<reference evidence="4 6" key="2">
    <citation type="submission" date="2016-08" db="EMBL/GenBank/DDBJ databases">
        <authorList>
            <person name="Varghese N."/>
            <person name="Submissions Spin"/>
        </authorList>
    </citation>
    <scope>NUCLEOTIDE SEQUENCE [LARGE SCALE GENOMIC DNA]</scope>
    <source>
        <strain evidence="4 6">HL-109</strain>
    </source>
</reference>
<evidence type="ECO:0000313" key="6">
    <source>
        <dbReference type="Proteomes" id="UP000182800"/>
    </source>
</evidence>
<evidence type="ECO:0000259" key="2">
    <source>
        <dbReference type="Pfam" id="PF00206"/>
    </source>
</evidence>
<dbReference type="Proteomes" id="UP000050497">
    <property type="component" value="Unassembled WGS sequence"/>
</dbReference>
<dbReference type="InterPro" id="IPR020557">
    <property type="entry name" value="Fumarate_lyase_CS"/>
</dbReference>
<dbReference type="Proteomes" id="UP000182800">
    <property type="component" value="Unassembled WGS sequence"/>
</dbReference>